<gene>
    <name evidence="2" type="ORF">CHIRRI_LOCUS13551</name>
</gene>
<keyword evidence="3" id="KW-1185">Reference proteome</keyword>
<dbReference type="AlphaFoldDB" id="A0A9N9S702"/>
<evidence type="ECO:0000313" key="2">
    <source>
        <dbReference type="EMBL" id="CAG9810738.1"/>
    </source>
</evidence>
<proteinExistence type="predicted"/>
<dbReference type="EMBL" id="OU895880">
    <property type="protein sequence ID" value="CAG9810738.1"/>
    <property type="molecule type" value="Genomic_DNA"/>
</dbReference>
<reference evidence="2" key="1">
    <citation type="submission" date="2022-01" db="EMBL/GenBank/DDBJ databases">
        <authorList>
            <person name="King R."/>
        </authorList>
    </citation>
    <scope>NUCLEOTIDE SEQUENCE</scope>
</reference>
<dbReference type="Proteomes" id="UP001153620">
    <property type="component" value="Chromosome 4"/>
</dbReference>
<feature type="compositionally biased region" description="Low complexity" evidence="1">
    <location>
        <begin position="1"/>
        <end position="11"/>
    </location>
</feature>
<reference evidence="2" key="2">
    <citation type="submission" date="2022-10" db="EMBL/GenBank/DDBJ databases">
        <authorList>
            <consortium name="ENA_rothamsted_submissions"/>
            <consortium name="culmorum"/>
            <person name="King R."/>
        </authorList>
    </citation>
    <scope>NUCLEOTIDE SEQUENCE</scope>
</reference>
<name>A0A9N9S702_9DIPT</name>
<evidence type="ECO:0000256" key="1">
    <source>
        <dbReference type="SAM" id="MobiDB-lite"/>
    </source>
</evidence>
<protein>
    <submittedName>
        <fullName evidence="2">Uncharacterized protein</fullName>
    </submittedName>
</protein>
<organism evidence="2 3">
    <name type="scientific">Chironomus riparius</name>
    <dbReference type="NCBI Taxonomy" id="315576"/>
    <lineage>
        <taxon>Eukaryota</taxon>
        <taxon>Metazoa</taxon>
        <taxon>Ecdysozoa</taxon>
        <taxon>Arthropoda</taxon>
        <taxon>Hexapoda</taxon>
        <taxon>Insecta</taxon>
        <taxon>Pterygota</taxon>
        <taxon>Neoptera</taxon>
        <taxon>Endopterygota</taxon>
        <taxon>Diptera</taxon>
        <taxon>Nematocera</taxon>
        <taxon>Chironomoidea</taxon>
        <taxon>Chironomidae</taxon>
        <taxon>Chironominae</taxon>
        <taxon>Chironomus</taxon>
    </lineage>
</organism>
<sequence length="372" mass="43154">MSQKLSPNNSSKKSKISPKELKCSESNITKHNKLDTHITPKGSFNELNLIIHEAKSISDEYSALLKKDEIDVKKMLIAMLEMNRSMLEIVTKLTSAVEHKNDLITTTFSDQLKDNTTFIIKEMNYVKREMDMIKKNDEIECVKTIQACSRDLKKVWIRFASAKDATDMRNANSHAAIQGIFTHMNIKLDMTHYPLETFFFQNRRFSRDQMIPETALCCVFASSALATIVKNSIRNFNKFLIDKKQLNLIKYTTSADWSFNIRQILKPCIEMKRFEVVEGVLVTNDGIKVYHKEIVHEKQKSKSTFVNSMNELDILRKILFDFNYTVPAKEAYNKEYFGNSFEERKAIRNNYFENLGDGGDEYEISDEDCMDL</sequence>
<feature type="region of interest" description="Disordered" evidence="1">
    <location>
        <begin position="1"/>
        <end position="28"/>
    </location>
</feature>
<accession>A0A9N9S702</accession>
<evidence type="ECO:0000313" key="3">
    <source>
        <dbReference type="Proteomes" id="UP001153620"/>
    </source>
</evidence>